<reference evidence="3 4" key="1">
    <citation type="journal article" date="2021" name="Nat. Commun.">
        <title>Genetic determinants of endophytism in the Arabidopsis root mycobiome.</title>
        <authorList>
            <person name="Mesny F."/>
            <person name="Miyauchi S."/>
            <person name="Thiergart T."/>
            <person name="Pickel B."/>
            <person name="Atanasova L."/>
            <person name="Karlsson M."/>
            <person name="Huettel B."/>
            <person name="Barry K.W."/>
            <person name="Haridas S."/>
            <person name="Chen C."/>
            <person name="Bauer D."/>
            <person name="Andreopoulos W."/>
            <person name="Pangilinan J."/>
            <person name="LaButti K."/>
            <person name="Riley R."/>
            <person name="Lipzen A."/>
            <person name="Clum A."/>
            <person name="Drula E."/>
            <person name="Henrissat B."/>
            <person name="Kohler A."/>
            <person name="Grigoriev I.V."/>
            <person name="Martin F.M."/>
            <person name="Hacquard S."/>
        </authorList>
    </citation>
    <scope>NUCLEOTIDE SEQUENCE [LARGE SCALE GENOMIC DNA]</scope>
    <source>
        <strain evidence="3 4">MPI-CAGE-CH-0241</strain>
    </source>
</reference>
<feature type="domain" description="PD-(D/E)XK nuclease-like" evidence="2">
    <location>
        <begin position="111"/>
        <end position="289"/>
    </location>
</feature>
<dbReference type="InterPro" id="IPR046797">
    <property type="entry name" value="PDDEXK_12"/>
</dbReference>
<evidence type="ECO:0000256" key="1">
    <source>
        <dbReference type="SAM" id="MobiDB-lite"/>
    </source>
</evidence>
<sequence>MRPSRWLPQHRTGRPSLPSTESDATYSRDSKRSRRSRSSSKLFPLYGPVGHRLVRDSLSTAAPAHPPSPALPSFLGDIHDVAGRYSIMPRRVKATLEEHLEATGQLDMLHEYMFFDDPTISTGGGANGDELVRRASHLATRSSDCSRMLSDESAWNNLVHSPLLDMLVCDMRDGPGKDILDFLSCSSLIDSTTKTNIELTYHCFPGAASRVDYVLQLLPERDPAADRWRDALPSDASPCFSWTADRLLQQYSLAVSIDTKRHGGNTAKGEQQLGLWHEAHWEFLASRAGAEPSRNSTSYPVS</sequence>
<organism evidence="3 4">
    <name type="scientific">Thelonectria olida</name>
    <dbReference type="NCBI Taxonomy" id="1576542"/>
    <lineage>
        <taxon>Eukaryota</taxon>
        <taxon>Fungi</taxon>
        <taxon>Dikarya</taxon>
        <taxon>Ascomycota</taxon>
        <taxon>Pezizomycotina</taxon>
        <taxon>Sordariomycetes</taxon>
        <taxon>Hypocreomycetidae</taxon>
        <taxon>Hypocreales</taxon>
        <taxon>Nectriaceae</taxon>
        <taxon>Thelonectria</taxon>
    </lineage>
</organism>
<dbReference type="OrthoDB" id="4161186at2759"/>
<protein>
    <recommendedName>
        <fullName evidence="2">PD-(D/E)XK nuclease-like domain-containing protein</fullName>
    </recommendedName>
</protein>
<gene>
    <name evidence="3" type="ORF">B0T10DRAFT_582904</name>
</gene>
<dbReference type="Pfam" id="PF20516">
    <property type="entry name" value="PDDEXK_12"/>
    <property type="match status" value="1"/>
</dbReference>
<accession>A0A9P8VV30</accession>
<keyword evidence="4" id="KW-1185">Reference proteome</keyword>
<evidence type="ECO:0000259" key="2">
    <source>
        <dbReference type="Pfam" id="PF20516"/>
    </source>
</evidence>
<proteinExistence type="predicted"/>
<evidence type="ECO:0000313" key="4">
    <source>
        <dbReference type="Proteomes" id="UP000777438"/>
    </source>
</evidence>
<dbReference type="Proteomes" id="UP000777438">
    <property type="component" value="Unassembled WGS sequence"/>
</dbReference>
<evidence type="ECO:0000313" key="3">
    <source>
        <dbReference type="EMBL" id="KAH6879491.1"/>
    </source>
</evidence>
<comment type="caution">
    <text evidence="3">The sequence shown here is derived from an EMBL/GenBank/DDBJ whole genome shotgun (WGS) entry which is preliminary data.</text>
</comment>
<dbReference type="AlphaFoldDB" id="A0A9P8VV30"/>
<dbReference type="EMBL" id="JAGPYM010000029">
    <property type="protein sequence ID" value="KAH6879491.1"/>
    <property type="molecule type" value="Genomic_DNA"/>
</dbReference>
<feature type="region of interest" description="Disordered" evidence="1">
    <location>
        <begin position="1"/>
        <end position="43"/>
    </location>
</feature>
<name>A0A9P8VV30_9HYPO</name>